<organism evidence="13">
    <name type="scientific">Timema bartmani</name>
    <dbReference type="NCBI Taxonomy" id="61472"/>
    <lineage>
        <taxon>Eukaryota</taxon>
        <taxon>Metazoa</taxon>
        <taxon>Ecdysozoa</taxon>
        <taxon>Arthropoda</taxon>
        <taxon>Hexapoda</taxon>
        <taxon>Insecta</taxon>
        <taxon>Pterygota</taxon>
        <taxon>Neoptera</taxon>
        <taxon>Polyneoptera</taxon>
        <taxon>Phasmatodea</taxon>
        <taxon>Timematodea</taxon>
        <taxon>Timematoidea</taxon>
        <taxon>Timematidae</taxon>
        <taxon>Timema</taxon>
    </lineage>
</organism>
<dbReference type="GO" id="GO:0031349">
    <property type="term" value="P:positive regulation of defense response"/>
    <property type="evidence" value="ECO:0007669"/>
    <property type="project" value="UniProtKB-ARBA"/>
</dbReference>
<dbReference type="InterPro" id="IPR011029">
    <property type="entry name" value="DEATH-like_dom_sf"/>
</dbReference>
<keyword evidence="3" id="KW-0723">Serine/threonine-protein kinase</keyword>
<evidence type="ECO:0000256" key="5">
    <source>
        <dbReference type="ARBA" id="ARBA00022741"/>
    </source>
</evidence>
<dbReference type="AlphaFoldDB" id="A0A7R9EVV0"/>
<dbReference type="GO" id="GO:0004674">
    <property type="term" value="F:protein serine/threonine kinase activity"/>
    <property type="evidence" value="ECO:0007669"/>
    <property type="project" value="UniProtKB-KW"/>
</dbReference>
<keyword evidence="6" id="KW-0418">Kinase</keyword>
<proteinExistence type="inferred from homology"/>
<dbReference type="InterPro" id="IPR017441">
    <property type="entry name" value="Protein_kinase_ATP_BS"/>
</dbReference>
<gene>
    <name evidence="13" type="ORF">TBIB3V08_LOCUS4476</name>
</gene>
<dbReference type="PROSITE" id="PS00108">
    <property type="entry name" value="PROTEIN_KINASE_ST"/>
    <property type="match status" value="1"/>
</dbReference>
<reference evidence="13" key="1">
    <citation type="submission" date="2020-11" db="EMBL/GenBank/DDBJ databases">
        <authorList>
            <person name="Tran Van P."/>
        </authorList>
    </citation>
    <scope>NUCLEOTIDE SEQUENCE</scope>
</reference>
<dbReference type="InterPro" id="IPR008271">
    <property type="entry name" value="Ser/Thr_kinase_AS"/>
</dbReference>
<evidence type="ECO:0000313" key="13">
    <source>
        <dbReference type="EMBL" id="CAD7442033.1"/>
    </source>
</evidence>
<evidence type="ECO:0000256" key="1">
    <source>
        <dbReference type="ARBA" id="ARBA00008718"/>
    </source>
</evidence>
<evidence type="ECO:0000256" key="11">
    <source>
        <dbReference type="SAM" id="MobiDB-lite"/>
    </source>
</evidence>
<dbReference type="EMBL" id="OD565538">
    <property type="protein sequence ID" value="CAD7442033.1"/>
    <property type="molecule type" value="Genomic_DNA"/>
</dbReference>
<dbReference type="InterPro" id="IPR011009">
    <property type="entry name" value="Kinase-like_dom_sf"/>
</dbReference>
<dbReference type="PANTHER" id="PTHR27001:SF939">
    <property type="entry name" value="INTERLEUKIN 1 RECEPTOR ASSOCIATED KINASE 1"/>
    <property type="match status" value="1"/>
</dbReference>
<comment type="catalytic activity">
    <reaction evidence="8">
        <text>L-threonyl-[protein] + ATP = O-phospho-L-threonyl-[protein] + ADP + H(+)</text>
        <dbReference type="Rhea" id="RHEA:46608"/>
        <dbReference type="Rhea" id="RHEA-COMP:11060"/>
        <dbReference type="Rhea" id="RHEA-COMP:11605"/>
        <dbReference type="ChEBI" id="CHEBI:15378"/>
        <dbReference type="ChEBI" id="CHEBI:30013"/>
        <dbReference type="ChEBI" id="CHEBI:30616"/>
        <dbReference type="ChEBI" id="CHEBI:61977"/>
        <dbReference type="ChEBI" id="CHEBI:456216"/>
        <dbReference type="EC" id="2.7.11.1"/>
    </reaction>
</comment>
<feature type="region of interest" description="Disordered" evidence="11">
    <location>
        <begin position="790"/>
        <end position="811"/>
    </location>
</feature>
<dbReference type="GO" id="GO:0045087">
    <property type="term" value="P:innate immune response"/>
    <property type="evidence" value="ECO:0007669"/>
    <property type="project" value="UniProtKB-ARBA"/>
</dbReference>
<evidence type="ECO:0000256" key="6">
    <source>
        <dbReference type="ARBA" id="ARBA00022777"/>
    </source>
</evidence>
<evidence type="ECO:0000256" key="9">
    <source>
        <dbReference type="ARBA" id="ARBA00048679"/>
    </source>
</evidence>
<keyword evidence="7 10" id="KW-0067">ATP-binding</keyword>
<dbReference type="GO" id="GO:0005886">
    <property type="term" value="C:plasma membrane"/>
    <property type="evidence" value="ECO:0007669"/>
    <property type="project" value="TreeGrafter"/>
</dbReference>
<evidence type="ECO:0000256" key="10">
    <source>
        <dbReference type="PROSITE-ProRule" id="PRU10141"/>
    </source>
</evidence>
<dbReference type="GO" id="GO:0005524">
    <property type="term" value="F:ATP binding"/>
    <property type="evidence" value="ECO:0007669"/>
    <property type="project" value="UniProtKB-UniRule"/>
</dbReference>
<dbReference type="Pfam" id="PF00531">
    <property type="entry name" value="Death"/>
    <property type="match status" value="1"/>
</dbReference>
<dbReference type="EC" id="2.7.11.1" evidence="2"/>
<keyword evidence="4" id="KW-0808">Transferase</keyword>
<dbReference type="InterPro" id="IPR001245">
    <property type="entry name" value="Ser-Thr/Tyr_kinase_cat_dom"/>
</dbReference>
<dbReference type="Gene3D" id="1.20.5.530">
    <property type="entry name" value="Single helix bin"/>
    <property type="match status" value="1"/>
</dbReference>
<accession>A0A7R9EVV0</accession>
<dbReference type="SUPFAM" id="SSF47986">
    <property type="entry name" value="DEATH domain"/>
    <property type="match status" value="1"/>
</dbReference>
<evidence type="ECO:0000256" key="2">
    <source>
        <dbReference type="ARBA" id="ARBA00012513"/>
    </source>
</evidence>
<dbReference type="GO" id="GO:0009893">
    <property type="term" value="P:positive regulation of metabolic process"/>
    <property type="evidence" value="ECO:0007669"/>
    <property type="project" value="UniProtKB-ARBA"/>
</dbReference>
<dbReference type="SMART" id="SM00220">
    <property type="entry name" value="S_TKc"/>
    <property type="match status" value="1"/>
</dbReference>
<feature type="binding site" evidence="10">
    <location>
        <position position="478"/>
    </location>
    <ligand>
        <name>ATP</name>
        <dbReference type="ChEBI" id="CHEBI:30616"/>
    </ligand>
</feature>
<feature type="domain" description="Protein kinase" evidence="12">
    <location>
        <begin position="451"/>
        <end position="796"/>
    </location>
</feature>
<name>A0A7R9EVV0_9NEOP</name>
<feature type="compositionally biased region" description="Polar residues" evidence="11">
    <location>
        <begin position="790"/>
        <end position="802"/>
    </location>
</feature>
<dbReference type="GO" id="GO:0007165">
    <property type="term" value="P:signal transduction"/>
    <property type="evidence" value="ECO:0007669"/>
    <property type="project" value="InterPro"/>
</dbReference>
<comment type="similarity">
    <text evidence="1">Belongs to the protein kinase superfamily. TKL Ser/Thr protein kinase family. Pelle subfamily.</text>
</comment>
<dbReference type="GO" id="GO:1902533">
    <property type="term" value="P:positive regulation of intracellular signal transduction"/>
    <property type="evidence" value="ECO:0007669"/>
    <property type="project" value="UniProtKB-ARBA"/>
</dbReference>
<dbReference type="PROSITE" id="PS00107">
    <property type="entry name" value="PROTEIN_KINASE_ATP"/>
    <property type="match status" value="1"/>
</dbReference>
<dbReference type="InterPro" id="IPR000719">
    <property type="entry name" value="Prot_kinase_dom"/>
</dbReference>
<feature type="region of interest" description="Disordered" evidence="11">
    <location>
        <begin position="875"/>
        <end position="897"/>
    </location>
</feature>
<dbReference type="InterPro" id="IPR000488">
    <property type="entry name" value="Death_dom"/>
</dbReference>
<evidence type="ECO:0000259" key="12">
    <source>
        <dbReference type="PROSITE" id="PS50011"/>
    </source>
</evidence>
<evidence type="ECO:0000256" key="8">
    <source>
        <dbReference type="ARBA" id="ARBA00047899"/>
    </source>
</evidence>
<dbReference type="SUPFAM" id="SSF56112">
    <property type="entry name" value="Protein kinase-like (PK-like)"/>
    <property type="match status" value="1"/>
</dbReference>
<dbReference type="Gene3D" id="3.30.200.20">
    <property type="entry name" value="Phosphorylase Kinase, domain 1"/>
    <property type="match status" value="1"/>
</dbReference>
<dbReference type="PANTHER" id="PTHR27001">
    <property type="entry name" value="OS01G0253100 PROTEIN"/>
    <property type="match status" value="1"/>
</dbReference>
<feature type="region of interest" description="Disordered" evidence="11">
    <location>
        <begin position="140"/>
        <end position="177"/>
    </location>
</feature>
<feature type="region of interest" description="Disordered" evidence="11">
    <location>
        <begin position="223"/>
        <end position="247"/>
    </location>
</feature>
<feature type="region of interest" description="Disordered" evidence="11">
    <location>
        <begin position="984"/>
        <end position="1005"/>
    </location>
</feature>
<sequence length="1042" mass="114992">MDVKTEPINASLLLLVHFESTTLNYGINYSSSTASLVLTDSSQLTSDTQPLAGHQMNMDMLTIMELRREMLRGNSPTDELLTLWGHQNHTVEELFVLLSQMQHYQAMIVLKTFVSSRFHSLIYEGEEYMRNLFGTCGSKPSFDDRSGEGQEPNSELPVAAPSVENQTSGRTHGDTARANLSKNIGFGAHNMNVTGSTVSLPNKMVFPPQAPSERKVLNAMANSTALPPPLSPAGAQQSIREPPRVEDKENAALQTTKLSINTKNKVLDSPIRVACFAHRNCTVAILHHHHLLARLPTHPVVLPRRSLDTSLKTGAIGQRGSLTQQKTLSDVLTLQSVVSSSRRMAVYKVLVLEICLTGACDVNTSRDVLVVEIVFPAGWQDSRSQLLSLVSSIRIDFTSPLGTSVAGSPRLVRLTIHSRTRDVSNASSIVDNCANVPEIEHEELKLATNNWDKSCIIGKGGFGTVFKGKWKHILVAIKRIEQVHGLCPWRVYRGFVLGEGVTRAVSLERGGTRAVSLERERGAESVESYKAHIEQSMHELRMLNSCRHDNILPVYGYCIKGGDPCLVYQLMPNGSLEDRLLSRVGTIILVPLNGTKPLTWPQRHNIAEGTARGLHFLHTNKPKPFIHGDVKSANILLDSNFEPRIGDFGLAQVGPAGQYTHMTVSRVHGTRPYLPDEFLRSKVLSTKVDTFSFGIVMFELATGLRPYDELRQHKFLKDYMCEVEESQLPLLVDKRAVPDDPALFDGMVQLGKTCVNKRHRERPEMEEVLTRLQGMCPIPVPQVCRQLSPNSSHPNYYSQQRRLSSPNPSSLPPLSLNPSWFPLQNTGGSPLPFPVNIVEPVGMNYQFQPLNFPPPQGYYPPSPLNPFLEGLPRLSVQQEEEEESEGPSGRFYRPRLSPINHPQVQRTVSPVVTNHLQFSPGNAQRSHSPAAPGVVFHRPMIQPSSYPVSNHQPALPIPALRLQRTESRSDSAFLPVCLLNRSSTESSLSSSKEQEELSNGQDDVASNEAGLPFVSELALPLISELGIKDGGGTTALGKALAL</sequence>
<comment type="catalytic activity">
    <reaction evidence="9">
        <text>L-seryl-[protein] + ATP = O-phospho-L-seryl-[protein] + ADP + H(+)</text>
        <dbReference type="Rhea" id="RHEA:17989"/>
        <dbReference type="Rhea" id="RHEA-COMP:9863"/>
        <dbReference type="Rhea" id="RHEA-COMP:11604"/>
        <dbReference type="ChEBI" id="CHEBI:15378"/>
        <dbReference type="ChEBI" id="CHEBI:29999"/>
        <dbReference type="ChEBI" id="CHEBI:30616"/>
        <dbReference type="ChEBI" id="CHEBI:83421"/>
        <dbReference type="ChEBI" id="CHEBI:456216"/>
        <dbReference type="EC" id="2.7.11.1"/>
    </reaction>
</comment>
<dbReference type="Pfam" id="PF07714">
    <property type="entry name" value="PK_Tyr_Ser-Thr"/>
    <property type="match status" value="1"/>
</dbReference>
<keyword evidence="5 10" id="KW-0547">Nucleotide-binding</keyword>
<dbReference type="Gene3D" id="1.10.510.10">
    <property type="entry name" value="Transferase(Phosphotransferase) domain 1"/>
    <property type="match status" value="1"/>
</dbReference>
<evidence type="ECO:0000256" key="3">
    <source>
        <dbReference type="ARBA" id="ARBA00022527"/>
    </source>
</evidence>
<evidence type="ECO:0000256" key="4">
    <source>
        <dbReference type="ARBA" id="ARBA00022679"/>
    </source>
</evidence>
<dbReference type="FunFam" id="1.10.510.10:FF:000754">
    <property type="entry name" value="Interleukin-1 receptor-associated kinase"/>
    <property type="match status" value="1"/>
</dbReference>
<protein>
    <recommendedName>
        <fullName evidence="2">non-specific serine/threonine protein kinase</fullName>
        <ecNumber evidence="2">2.7.11.1</ecNumber>
    </recommendedName>
</protein>
<evidence type="ECO:0000256" key="7">
    <source>
        <dbReference type="ARBA" id="ARBA00022840"/>
    </source>
</evidence>
<dbReference type="PROSITE" id="PS50011">
    <property type="entry name" value="PROTEIN_KINASE_DOM"/>
    <property type="match status" value="1"/>
</dbReference>